<keyword evidence="2" id="KW-1185">Reference proteome</keyword>
<evidence type="ECO:0000313" key="1">
    <source>
        <dbReference type="EMBL" id="KAJ8673743.1"/>
    </source>
</evidence>
<reference evidence="1" key="1">
    <citation type="submission" date="2023-04" db="EMBL/GenBank/DDBJ databases">
        <title>A chromosome-level genome assembly of the parasitoid wasp Eretmocerus hayati.</title>
        <authorList>
            <person name="Zhong Y."/>
            <person name="Liu S."/>
            <person name="Liu Y."/>
        </authorList>
    </citation>
    <scope>NUCLEOTIDE SEQUENCE</scope>
    <source>
        <strain evidence="1">ZJU_SS_LIU_2023</strain>
    </source>
</reference>
<accession>A0ACC2NSC2</accession>
<proteinExistence type="predicted"/>
<organism evidence="1 2">
    <name type="scientific">Eretmocerus hayati</name>
    <dbReference type="NCBI Taxonomy" id="131215"/>
    <lineage>
        <taxon>Eukaryota</taxon>
        <taxon>Metazoa</taxon>
        <taxon>Ecdysozoa</taxon>
        <taxon>Arthropoda</taxon>
        <taxon>Hexapoda</taxon>
        <taxon>Insecta</taxon>
        <taxon>Pterygota</taxon>
        <taxon>Neoptera</taxon>
        <taxon>Endopterygota</taxon>
        <taxon>Hymenoptera</taxon>
        <taxon>Apocrita</taxon>
        <taxon>Proctotrupomorpha</taxon>
        <taxon>Chalcidoidea</taxon>
        <taxon>Aphelinidae</taxon>
        <taxon>Aphelininae</taxon>
        <taxon>Eretmocerus</taxon>
    </lineage>
</organism>
<dbReference type="EMBL" id="CM056743">
    <property type="protein sequence ID" value="KAJ8673743.1"/>
    <property type="molecule type" value="Genomic_DNA"/>
</dbReference>
<name>A0ACC2NSC2_9HYME</name>
<gene>
    <name evidence="1" type="ORF">QAD02_005005</name>
</gene>
<comment type="caution">
    <text evidence="1">The sequence shown here is derived from an EMBL/GenBank/DDBJ whole genome shotgun (WGS) entry which is preliminary data.</text>
</comment>
<dbReference type="Proteomes" id="UP001239111">
    <property type="component" value="Chromosome 3"/>
</dbReference>
<protein>
    <submittedName>
        <fullName evidence="1">Uncharacterized protein</fullName>
    </submittedName>
</protein>
<evidence type="ECO:0000313" key="2">
    <source>
        <dbReference type="Proteomes" id="UP001239111"/>
    </source>
</evidence>
<sequence>MRGVATILLFVALVTISSSSLAPDQGLTRSLQDVVSDEKFAITVSHVKSKKKSVNNIEAFFAAEYFTSKSKVVFMIDRRTKRVILETVSENQPHREHVVADSLSVSEPFRNIILVVDQKEPGAKVEVYVDCVRQGDISMRRTIKHMAEHAGDQPPQVFREHRYHMRIYGAKEIEEALRKEGCEGITLLDLEHPHHHHADNVTLEEWSRVRRRGDIPGVEFPALVDPSGCHNEEMFAKALNLLTDAVKKMWLKLDLNLVETKKIRELIENCHGCKAPPPPPPRSCRYDSPCFPGAECRDTPNGPQCLRCPSGYQGDGRNCRRLPNCADVPCFAGVQCTDTATGFACGPCPRGYTGNGQHCERINGCQANPCYRDVTCIPTHVPPYYRCGDCPAGYSGTGISCSREDECDLAKPCYQGVRCWKFESGYRCDNCPEGMTGNVSEGRGVEYARTHRQYCYRIDPCNDNNGGCVENSDCFNSEGTARCGSCKTGYVGNQTVGCHPSPDMCPDGITRCDSHADCICIALNQYSCRCNVGWAGNGLMCGVDSDSDGFPDEALDCQDMHCRRDNCPRTPNSGQEDADGDGLGNVCDEDADNDRVLNLSDNCPLVPNSDQADSDRDGPDEVGDLCDNCPYHKNRNQLDTDGDGLGDVCDDDIDDDDVLNEEDNCPKVWNEDQLDSDRDGYGDVCDNCPRHSNSDQADEDGDRVGDVCDNNSDRDKDGIQDDIDNCINDPNPSQTDSDNDGIGDECDDDADNDGVPNDRDNCQYVPNPDQADVNEDGIGDACFDDNDNDKVQNLIDICPNNSRVWATDFRKYDTIALDPYGRTQEDPIWEIHSNGSEISQTMNSDPGIAVGVDSFNGVDFEGTFFVNTDIDDDYVGFVFSYQNTRQFYTVMWKKVLQTYWEPKPFRAVAEAGLQLKLVDSNTGPGELMRNSLWHTGNTRDQVKLLWKDSRKIGWNQHTSYRWRLIHRPRIGLIRLWIYEGQRLIVDSGNNFDSTLKGGRLGVFAFSQQMVLWSNLKYTCKETVPYEVYRTLPPNIQPLVYTDYNRP</sequence>